<name>A0A4Z2GCC0_9TELE</name>
<accession>A0A4Z2GCC0</accession>
<protein>
    <submittedName>
        <fullName evidence="1">Uncharacterized protein</fullName>
    </submittedName>
</protein>
<evidence type="ECO:0000313" key="2">
    <source>
        <dbReference type="Proteomes" id="UP000314294"/>
    </source>
</evidence>
<dbReference type="EMBL" id="SRLO01000621">
    <property type="protein sequence ID" value="TNN50344.1"/>
    <property type="molecule type" value="Genomic_DNA"/>
</dbReference>
<comment type="caution">
    <text evidence="1">The sequence shown here is derived from an EMBL/GenBank/DDBJ whole genome shotgun (WGS) entry which is preliminary data.</text>
</comment>
<sequence>MEGGGWRVEGGGWRVEGGGGWQCRGSYAAVEDLHSAQRLPCLLAMDTPSHKLTGLRGTQGAGRDDSKGVLIVFSGYMDEYSGLRDALHCFTGYSVILNTKHYACGCFALTPRPLHFPEHSCTPKTLTFWHRRFRHTFKEESIISLPLEDSEAEQQCNGPAFKKLLISLYLYDIRGAAESYLASHLANEPLESFPQFP</sequence>
<reference evidence="1 2" key="1">
    <citation type="submission" date="2019-03" db="EMBL/GenBank/DDBJ databases">
        <title>First draft genome of Liparis tanakae, snailfish: a comprehensive survey of snailfish specific genes.</title>
        <authorList>
            <person name="Kim W."/>
            <person name="Song I."/>
            <person name="Jeong J.-H."/>
            <person name="Kim D."/>
            <person name="Kim S."/>
            <person name="Ryu S."/>
            <person name="Song J.Y."/>
            <person name="Lee S.K."/>
        </authorList>
    </citation>
    <scope>NUCLEOTIDE SEQUENCE [LARGE SCALE GENOMIC DNA]</scope>
    <source>
        <tissue evidence="1">Muscle</tissue>
    </source>
</reference>
<dbReference type="AlphaFoldDB" id="A0A4Z2GCC0"/>
<dbReference type="Proteomes" id="UP000314294">
    <property type="component" value="Unassembled WGS sequence"/>
</dbReference>
<keyword evidence="2" id="KW-1185">Reference proteome</keyword>
<gene>
    <name evidence="1" type="ORF">EYF80_039472</name>
</gene>
<proteinExistence type="predicted"/>
<evidence type="ECO:0000313" key="1">
    <source>
        <dbReference type="EMBL" id="TNN50344.1"/>
    </source>
</evidence>
<organism evidence="1 2">
    <name type="scientific">Liparis tanakae</name>
    <name type="common">Tanaka's snailfish</name>
    <dbReference type="NCBI Taxonomy" id="230148"/>
    <lineage>
        <taxon>Eukaryota</taxon>
        <taxon>Metazoa</taxon>
        <taxon>Chordata</taxon>
        <taxon>Craniata</taxon>
        <taxon>Vertebrata</taxon>
        <taxon>Euteleostomi</taxon>
        <taxon>Actinopterygii</taxon>
        <taxon>Neopterygii</taxon>
        <taxon>Teleostei</taxon>
        <taxon>Neoteleostei</taxon>
        <taxon>Acanthomorphata</taxon>
        <taxon>Eupercaria</taxon>
        <taxon>Perciformes</taxon>
        <taxon>Cottioidei</taxon>
        <taxon>Cottales</taxon>
        <taxon>Liparidae</taxon>
        <taxon>Liparis</taxon>
    </lineage>
</organism>